<feature type="transmembrane region" description="Helical" evidence="7">
    <location>
        <begin position="142"/>
        <end position="165"/>
    </location>
</feature>
<feature type="transmembrane region" description="Helical" evidence="7">
    <location>
        <begin position="278"/>
        <end position="299"/>
    </location>
</feature>
<dbReference type="InterPro" id="IPR004681">
    <property type="entry name" value="TRAP_DctM"/>
</dbReference>
<evidence type="ECO:0000259" key="8">
    <source>
        <dbReference type="Pfam" id="PF06808"/>
    </source>
</evidence>
<evidence type="ECO:0000256" key="6">
    <source>
        <dbReference type="ARBA" id="ARBA00023136"/>
    </source>
</evidence>
<keyword evidence="3 7" id="KW-0997">Cell inner membrane</keyword>
<proteinExistence type="inferred from homology"/>
<keyword evidence="6 7" id="KW-0472">Membrane</keyword>
<keyword evidence="4 7" id="KW-0812">Transmembrane</keyword>
<feature type="transmembrane region" description="Helical" evidence="7">
    <location>
        <begin position="177"/>
        <end position="198"/>
    </location>
</feature>
<dbReference type="PIRSF" id="PIRSF006066">
    <property type="entry name" value="HI0050"/>
    <property type="match status" value="1"/>
</dbReference>
<keyword evidence="7" id="KW-0813">Transport</keyword>
<keyword evidence="2" id="KW-1003">Cell membrane</keyword>
<organism evidence="9 10">
    <name type="scientific">Hydrogenophaga borbori</name>
    <dbReference type="NCBI Taxonomy" id="2294117"/>
    <lineage>
        <taxon>Bacteria</taxon>
        <taxon>Pseudomonadati</taxon>
        <taxon>Pseudomonadota</taxon>
        <taxon>Betaproteobacteria</taxon>
        <taxon>Burkholderiales</taxon>
        <taxon>Comamonadaceae</taxon>
        <taxon>Hydrogenophaga</taxon>
    </lineage>
</organism>
<evidence type="ECO:0000256" key="4">
    <source>
        <dbReference type="ARBA" id="ARBA00022692"/>
    </source>
</evidence>
<reference evidence="9 10" key="1">
    <citation type="submission" date="2018-08" db="EMBL/GenBank/DDBJ databases">
        <title>Hydrogenophaga sp. LA-38 isolated from sludge.</title>
        <authorList>
            <person name="Im W.-T."/>
        </authorList>
    </citation>
    <scope>NUCLEOTIDE SEQUENCE [LARGE SCALE GENOMIC DNA]</scope>
    <source>
        <strain evidence="9 10">LA-38</strain>
    </source>
</reference>
<sequence>MSGTAIGLWSILFLVLLVYSGMHVPIVMIVVSFAGIWLIRDNLELAGTMLAFAATDSIEAYVFGVIPLFVLMGLLVMIADLGKDSFAVAHQAFRRLPGNLGIATVMANAIFAAITGVSVAAATVFSKLAVPEMIRYGYDKRFAVGVVAGSSVLGMLIPPSVLFIIYGLVTNTSVGDLFLAGIIPGIVLAVAYAALIWWRARRQPERFGNGPQAVIRERLGTGQMMGMVLPIVLLIVLVLGGLYGGVFTATESGAVGALGALVIALAKKRLSAKGLWRLLTETGHVTSSLILLIIAANVYSRMLSVSGLPMYLAQEIQAAGLGFAALMVVYLLVLLILGTLMDSASILLICVPLFLPVFQAFQVDVVWLGVITVIVVEIGLLTPPFGMAVFIVKASINDKTISLNDIFMGTLPFAAVMLAVALMVIAMPWMATAFIR</sequence>
<dbReference type="RefSeq" id="WP_116957180.1">
    <property type="nucleotide sequence ID" value="NZ_QVLS01000001.1"/>
</dbReference>
<dbReference type="AlphaFoldDB" id="A0A372EPE1"/>
<protein>
    <recommendedName>
        <fullName evidence="7">TRAP transporter large permease protein</fullName>
    </recommendedName>
</protein>
<evidence type="ECO:0000256" key="3">
    <source>
        <dbReference type="ARBA" id="ARBA00022519"/>
    </source>
</evidence>
<dbReference type="NCBIfam" id="TIGR00786">
    <property type="entry name" value="dctM"/>
    <property type="match status" value="1"/>
</dbReference>
<name>A0A372EPE1_9BURK</name>
<dbReference type="GO" id="GO:0022857">
    <property type="term" value="F:transmembrane transporter activity"/>
    <property type="evidence" value="ECO:0007669"/>
    <property type="project" value="UniProtKB-UniRule"/>
</dbReference>
<evidence type="ECO:0000313" key="9">
    <source>
        <dbReference type="EMBL" id="RFP82489.1"/>
    </source>
</evidence>
<feature type="transmembrane region" description="Helical" evidence="7">
    <location>
        <begin position="344"/>
        <end position="361"/>
    </location>
</feature>
<keyword evidence="10" id="KW-1185">Reference proteome</keyword>
<comment type="subunit">
    <text evidence="7">The complex comprises the extracytoplasmic solute receptor protein and the two transmembrane proteins.</text>
</comment>
<feature type="transmembrane region" description="Helical" evidence="7">
    <location>
        <begin position="246"/>
        <end position="266"/>
    </location>
</feature>
<feature type="transmembrane region" description="Helical" evidence="7">
    <location>
        <begin position="413"/>
        <end position="435"/>
    </location>
</feature>
<dbReference type="Proteomes" id="UP000261931">
    <property type="component" value="Unassembled WGS sequence"/>
</dbReference>
<dbReference type="Pfam" id="PF06808">
    <property type="entry name" value="DctM"/>
    <property type="match status" value="1"/>
</dbReference>
<comment type="subcellular location">
    <subcellularLocation>
        <location evidence="1 7">Cell inner membrane</location>
        <topology evidence="1 7">Multi-pass membrane protein</topology>
    </subcellularLocation>
</comment>
<feature type="domain" description="TRAP C4-dicarboxylate transport system permease DctM subunit" evidence="8">
    <location>
        <begin position="13"/>
        <end position="430"/>
    </location>
</feature>
<feature type="transmembrane region" description="Helical" evidence="7">
    <location>
        <begin position="60"/>
        <end position="82"/>
    </location>
</feature>
<evidence type="ECO:0000256" key="5">
    <source>
        <dbReference type="ARBA" id="ARBA00022989"/>
    </source>
</evidence>
<comment type="caution">
    <text evidence="9">The sequence shown here is derived from an EMBL/GenBank/DDBJ whole genome shotgun (WGS) entry which is preliminary data.</text>
</comment>
<comment type="function">
    <text evidence="7">Part of the tripartite ATP-independent periplasmic (TRAP) transport system.</text>
</comment>
<feature type="transmembrane region" description="Helical" evidence="7">
    <location>
        <begin position="219"/>
        <end position="240"/>
    </location>
</feature>
<keyword evidence="5 7" id="KW-1133">Transmembrane helix</keyword>
<accession>A0A372EPE1</accession>
<gene>
    <name evidence="9" type="ORF">DY262_01265</name>
</gene>
<evidence type="ECO:0000256" key="2">
    <source>
        <dbReference type="ARBA" id="ARBA00022475"/>
    </source>
</evidence>
<dbReference type="EMBL" id="QVLS01000001">
    <property type="protein sequence ID" value="RFP82489.1"/>
    <property type="molecule type" value="Genomic_DNA"/>
</dbReference>
<feature type="transmembrane region" description="Helical" evidence="7">
    <location>
        <begin position="102"/>
        <end position="130"/>
    </location>
</feature>
<dbReference type="PANTHER" id="PTHR33362:SF5">
    <property type="entry name" value="C4-DICARBOXYLATE TRAP TRANSPORTER LARGE PERMEASE PROTEIN DCTM"/>
    <property type="match status" value="1"/>
</dbReference>
<feature type="transmembrane region" description="Helical" evidence="7">
    <location>
        <begin position="6"/>
        <end position="39"/>
    </location>
</feature>
<evidence type="ECO:0000256" key="7">
    <source>
        <dbReference type="RuleBase" id="RU369079"/>
    </source>
</evidence>
<dbReference type="InterPro" id="IPR010656">
    <property type="entry name" value="DctM"/>
</dbReference>
<evidence type="ECO:0000313" key="10">
    <source>
        <dbReference type="Proteomes" id="UP000261931"/>
    </source>
</evidence>
<feature type="transmembrane region" description="Helical" evidence="7">
    <location>
        <begin position="367"/>
        <end position="392"/>
    </location>
</feature>
<comment type="similarity">
    <text evidence="7">Belongs to the TRAP transporter large permease family.</text>
</comment>
<feature type="transmembrane region" description="Helical" evidence="7">
    <location>
        <begin position="319"/>
        <end position="337"/>
    </location>
</feature>
<evidence type="ECO:0000256" key="1">
    <source>
        <dbReference type="ARBA" id="ARBA00004429"/>
    </source>
</evidence>
<dbReference type="PANTHER" id="PTHR33362">
    <property type="entry name" value="SIALIC ACID TRAP TRANSPORTER PERMEASE PROTEIN SIAT-RELATED"/>
    <property type="match status" value="1"/>
</dbReference>
<dbReference type="GO" id="GO:0005886">
    <property type="term" value="C:plasma membrane"/>
    <property type="evidence" value="ECO:0007669"/>
    <property type="project" value="UniProtKB-SubCell"/>
</dbReference>